<keyword evidence="1" id="KW-0812">Transmembrane</keyword>
<comment type="caution">
    <text evidence="3">The sequence shown here is derived from an EMBL/GenBank/DDBJ whole genome shotgun (WGS) entry which is preliminary data.</text>
</comment>
<gene>
    <name evidence="3" type="ORF">FYJ45_28175</name>
</gene>
<evidence type="ECO:0000313" key="3">
    <source>
        <dbReference type="EMBL" id="MSS91944.1"/>
    </source>
</evidence>
<dbReference type="AlphaFoldDB" id="A0A6N7WQI9"/>
<reference evidence="3 4" key="1">
    <citation type="submission" date="2019-08" db="EMBL/GenBank/DDBJ databases">
        <title>In-depth cultivation of the pig gut microbiome towards novel bacterial diversity and tailored functional studies.</title>
        <authorList>
            <person name="Wylensek D."/>
            <person name="Hitch T.C.A."/>
            <person name="Clavel T."/>
        </authorList>
    </citation>
    <scope>NUCLEOTIDE SEQUENCE [LARGE SCALE GENOMIC DNA]</scope>
    <source>
        <strain evidence="3 4">WCA-389-WT-23B</strain>
    </source>
</reference>
<evidence type="ECO:0000313" key="4">
    <source>
        <dbReference type="Proteomes" id="UP000436047"/>
    </source>
</evidence>
<proteinExistence type="predicted"/>
<evidence type="ECO:0000259" key="2">
    <source>
        <dbReference type="Pfam" id="PF01609"/>
    </source>
</evidence>
<name>A0A6N7WQI9_9FIRM</name>
<dbReference type="GO" id="GO:0003677">
    <property type="term" value="F:DNA binding"/>
    <property type="evidence" value="ECO:0007669"/>
    <property type="project" value="InterPro"/>
</dbReference>
<dbReference type="Pfam" id="PF01609">
    <property type="entry name" value="DDE_Tnp_1"/>
    <property type="match status" value="1"/>
</dbReference>
<keyword evidence="4" id="KW-1185">Reference proteome</keyword>
<protein>
    <submittedName>
        <fullName evidence="3">Transposase</fullName>
    </submittedName>
</protein>
<keyword evidence="1" id="KW-0472">Membrane</keyword>
<keyword evidence="1" id="KW-1133">Transmembrane helix</keyword>
<dbReference type="InterPro" id="IPR012337">
    <property type="entry name" value="RNaseH-like_sf"/>
</dbReference>
<organism evidence="3 4">
    <name type="scientific">Eisenbergiella porci</name>
    <dbReference type="NCBI Taxonomy" id="2652274"/>
    <lineage>
        <taxon>Bacteria</taxon>
        <taxon>Bacillati</taxon>
        <taxon>Bacillota</taxon>
        <taxon>Clostridia</taxon>
        <taxon>Lachnospirales</taxon>
        <taxon>Lachnospiraceae</taxon>
        <taxon>Eisenbergiella</taxon>
    </lineage>
</organism>
<dbReference type="InterPro" id="IPR002559">
    <property type="entry name" value="Transposase_11"/>
</dbReference>
<accession>A0A6N7WQI9</accession>
<dbReference type="EMBL" id="VUMI01000093">
    <property type="protein sequence ID" value="MSS91944.1"/>
    <property type="molecule type" value="Genomic_DNA"/>
</dbReference>
<evidence type="ECO:0000256" key="1">
    <source>
        <dbReference type="SAM" id="Phobius"/>
    </source>
</evidence>
<dbReference type="GO" id="GO:0006313">
    <property type="term" value="P:DNA transposition"/>
    <property type="evidence" value="ECO:0007669"/>
    <property type="project" value="InterPro"/>
</dbReference>
<sequence length="423" mass="49039">MISSQYHTKEGAINEKLALRKLLIYTQSVYQIPQKIKELTDKRKRKQIPFFNLIMPVFISLLLQYESFHTVFSAPESMGKRLQHCIRGKIPKVDAVRDALSNIEPREVEEIFDSMVAKTYRNAVLRSGTIGGYIAVGIDGVELFSSTKKSCRTCLTRRSSNGGKEYFHRSVVCATIGESPHLILGQEMLRPRDGSEKDEGELTGGKRLVRKLREKYGHFAGVIAADGLYLNAPFINTVLECHMDAVIRLKDEKRLIFQDAEKLFEKGEGKQEEVKRGRKRIECWDIAGFEMEGVKEGVRVVRYCEHMQEKNGKESISWMWLVTTSREIPYKILWKIMHKRWDIEENAFHQLKTYYHAKHCYCHEGLDVVFYLMIIAFNIREMYLYRRIRGFAESGISRKSVTRKFCDDLQSEDMSEILYEAGG</sequence>
<feature type="transmembrane region" description="Helical" evidence="1">
    <location>
        <begin position="48"/>
        <end position="65"/>
    </location>
</feature>
<dbReference type="Proteomes" id="UP000436047">
    <property type="component" value="Unassembled WGS sequence"/>
</dbReference>
<feature type="domain" description="Transposase IS4-like" evidence="2">
    <location>
        <begin position="158"/>
        <end position="377"/>
    </location>
</feature>
<dbReference type="GO" id="GO:0004803">
    <property type="term" value="F:transposase activity"/>
    <property type="evidence" value="ECO:0007669"/>
    <property type="project" value="InterPro"/>
</dbReference>
<dbReference type="SUPFAM" id="SSF53098">
    <property type="entry name" value="Ribonuclease H-like"/>
    <property type="match status" value="1"/>
</dbReference>